<gene>
    <name evidence="1" type="ORF">GCM10009838_81560</name>
</gene>
<dbReference type="EMBL" id="BAAAQM010000076">
    <property type="protein sequence ID" value="GAA2003162.1"/>
    <property type="molecule type" value="Genomic_DNA"/>
</dbReference>
<evidence type="ECO:0000313" key="2">
    <source>
        <dbReference type="Proteomes" id="UP001499854"/>
    </source>
</evidence>
<reference evidence="2" key="1">
    <citation type="journal article" date="2019" name="Int. J. Syst. Evol. Microbiol.">
        <title>The Global Catalogue of Microorganisms (GCM) 10K type strain sequencing project: providing services to taxonomists for standard genome sequencing and annotation.</title>
        <authorList>
            <consortium name="The Broad Institute Genomics Platform"/>
            <consortium name="The Broad Institute Genome Sequencing Center for Infectious Disease"/>
            <person name="Wu L."/>
            <person name="Ma J."/>
        </authorList>
    </citation>
    <scope>NUCLEOTIDE SEQUENCE [LARGE SCALE GENOMIC DNA]</scope>
    <source>
        <strain evidence="2">JCM 16013</strain>
    </source>
</reference>
<protein>
    <submittedName>
        <fullName evidence="1">Crp/Fnr family transcriptional regulator</fullName>
    </submittedName>
</protein>
<dbReference type="InterPro" id="IPR018490">
    <property type="entry name" value="cNMP-bd_dom_sf"/>
</dbReference>
<dbReference type="Proteomes" id="UP001499854">
    <property type="component" value="Unassembled WGS sequence"/>
</dbReference>
<sequence length="195" mass="21983">MDPYERFAAFTRRWVPGMPDEELEPARRFRVAKVEKGEYLARAGDADAASSFILDGLVRQVFSGRDGRERVNSFGTADTLVCPYRAALTTSISDLAIQALERTWYLAIPPGVVAELGERHAGWRDLLARLTEMKFVTAELRNRTLLLDDATERYRSFLEQYAAIAPRIPLSQVAAYIGVTPEALSRIRRRTFVTA</sequence>
<accession>A0ABP5ENI6</accession>
<dbReference type="RefSeq" id="WP_344662582.1">
    <property type="nucleotide sequence ID" value="NZ_BAAAQM010000076.1"/>
</dbReference>
<organism evidence="1 2">
    <name type="scientific">Catenulispora subtropica</name>
    <dbReference type="NCBI Taxonomy" id="450798"/>
    <lineage>
        <taxon>Bacteria</taxon>
        <taxon>Bacillati</taxon>
        <taxon>Actinomycetota</taxon>
        <taxon>Actinomycetes</taxon>
        <taxon>Catenulisporales</taxon>
        <taxon>Catenulisporaceae</taxon>
        <taxon>Catenulispora</taxon>
    </lineage>
</organism>
<keyword evidence="2" id="KW-1185">Reference proteome</keyword>
<name>A0ABP5ENI6_9ACTN</name>
<comment type="caution">
    <text evidence="1">The sequence shown here is derived from an EMBL/GenBank/DDBJ whole genome shotgun (WGS) entry which is preliminary data.</text>
</comment>
<dbReference type="Gene3D" id="2.60.120.10">
    <property type="entry name" value="Jelly Rolls"/>
    <property type="match status" value="1"/>
</dbReference>
<dbReference type="InterPro" id="IPR014710">
    <property type="entry name" value="RmlC-like_jellyroll"/>
</dbReference>
<evidence type="ECO:0000313" key="1">
    <source>
        <dbReference type="EMBL" id="GAA2003162.1"/>
    </source>
</evidence>
<dbReference type="SUPFAM" id="SSF51206">
    <property type="entry name" value="cAMP-binding domain-like"/>
    <property type="match status" value="1"/>
</dbReference>
<proteinExistence type="predicted"/>